<dbReference type="PRINTS" id="PR00778">
    <property type="entry name" value="HTHARSR"/>
</dbReference>
<dbReference type="NCBIfam" id="NF033788">
    <property type="entry name" value="HTH_metalloreg"/>
    <property type="match status" value="1"/>
</dbReference>
<dbReference type="PANTHER" id="PTHR43861:SF1">
    <property type="entry name" value="TRANS-ACONITATE 2-METHYLTRANSFERASE"/>
    <property type="match status" value="1"/>
</dbReference>
<dbReference type="InterPro" id="IPR036388">
    <property type="entry name" value="WH-like_DNA-bd_sf"/>
</dbReference>
<keyword evidence="3" id="KW-1185">Reference proteome</keyword>
<dbReference type="SMART" id="SM00418">
    <property type="entry name" value="HTH_ARSR"/>
    <property type="match status" value="1"/>
</dbReference>
<dbReference type="SUPFAM" id="SSF46785">
    <property type="entry name" value="Winged helix' DNA-binding domain"/>
    <property type="match status" value="1"/>
</dbReference>
<dbReference type="RefSeq" id="WP_394837488.1">
    <property type="nucleotide sequence ID" value="NZ_CP089929.1"/>
</dbReference>
<dbReference type="PANTHER" id="PTHR43861">
    <property type="entry name" value="TRANS-ACONITATE 2-METHYLTRANSFERASE-RELATED"/>
    <property type="match status" value="1"/>
</dbReference>
<protein>
    <submittedName>
        <fullName evidence="2">Metalloregulator ArsR/SmtB family transcription factor</fullName>
    </submittedName>
</protein>
<dbReference type="InterPro" id="IPR001845">
    <property type="entry name" value="HTH_ArsR_DNA-bd_dom"/>
</dbReference>
<dbReference type="Gene3D" id="3.40.50.150">
    <property type="entry name" value="Vaccinia Virus protein VP39"/>
    <property type="match status" value="1"/>
</dbReference>
<gene>
    <name evidence="2" type="ORF">LVJ94_11320</name>
</gene>
<proteinExistence type="predicted"/>
<dbReference type="Gene3D" id="1.10.10.10">
    <property type="entry name" value="Winged helix-like DNA-binding domain superfamily/Winged helix DNA-binding domain"/>
    <property type="match status" value="1"/>
</dbReference>
<evidence type="ECO:0000259" key="1">
    <source>
        <dbReference type="PROSITE" id="PS50987"/>
    </source>
</evidence>
<dbReference type="CDD" id="cd02440">
    <property type="entry name" value="AdoMet_MTases"/>
    <property type="match status" value="1"/>
</dbReference>
<organism evidence="2 3">
    <name type="scientific">Pendulispora rubella</name>
    <dbReference type="NCBI Taxonomy" id="2741070"/>
    <lineage>
        <taxon>Bacteria</taxon>
        <taxon>Pseudomonadati</taxon>
        <taxon>Myxococcota</taxon>
        <taxon>Myxococcia</taxon>
        <taxon>Myxococcales</taxon>
        <taxon>Sorangiineae</taxon>
        <taxon>Pendulisporaceae</taxon>
        <taxon>Pendulispora</taxon>
    </lineage>
</organism>
<dbReference type="InterPro" id="IPR011991">
    <property type="entry name" value="ArsR-like_HTH"/>
</dbReference>
<dbReference type="Proteomes" id="UP001374803">
    <property type="component" value="Chromosome"/>
</dbReference>
<dbReference type="PROSITE" id="PS50987">
    <property type="entry name" value="HTH_ARSR_2"/>
    <property type="match status" value="1"/>
</dbReference>
<dbReference type="CDD" id="cd00090">
    <property type="entry name" value="HTH_ARSR"/>
    <property type="match status" value="1"/>
</dbReference>
<reference evidence="2" key="1">
    <citation type="submission" date="2021-12" db="EMBL/GenBank/DDBJ databases">
        <title>Discovery of the Pendulisporaceae a myxobacterial family with distinct sporulation behavior and unique specialized metabolism.</title>
        <authorList>
            <person name="Garcia R."/>
            <person name="Popoff A."/>
            <person name="Bader C.D."/>
            <person name="Loehr J."/>
            <person name="Walesch S."/>
            <person name="Walt C."/>
            <person name="Boldt J."/>
            <person name="Bunk B."/>
            <person name="Haeckl F.J.F.P.J."/>
            <person name="Gunesch A.P."/>
            <person name="Birkelbach J."/>
            <person name="Nuebel U."/>
            <person name="Pietschmann T."/>
            <person name="Bach T."/>
            <person name="Mueller R."/>
        </authorList>
    </citation>
    <scope>NUCLEOTIDE SEQUENCE</scope>
    <source>
        <strain evidence="2">MSr11367</strain>
    </source>
</reference>
<name>A0ABZ2LA69_9BACT</name>
<evidence type="ECO:0000313" key="2">
    <source>
        <dbReference type="EMBL" id="WXB07821.1"/>
    </source>
</evidence>
<feature type="domain" description="HTH arsR-type" evidence="1">
    <location>
        <begin position="2"/>
        <end position="97"/>
    </location>
</feature>
<dbReference type="SUPFAM" id="SSF53335">
    <property type="entry name" value="S-adenosyl-L-methionine-dependent methyltransferases"/>
    <property type="match status" value="1"/>
</dbReference>
<dbReference type="InterPro" id="IPR036390">
    <property type="entry name" value="WH_DNA-bd_sf"/>
</dbReference>
<sequence>MLDSTAVPNRWELYRVLSEPVRLRLLALAAEEELAIGELAELLGESQPNVSRHVAPLKQAGLVVVRKQGTRALVRLREGAGSDAVVADALASGRELCASDSTESLPARIEGVLRARDAMAREYFARPHSASDKTEKGLRPPVELGAYLAAFSLLLPRRKLAVDAGTGDGGLLEVLAPVYERVIALDRSGAQLAEAQERVSARGFTNVTLLEGDLTGAEVKKAVGSGADAVFAARLLHHAPKPAAFVASLARLLSPGGSLVVLDYAHHEDESMRDAADIWLGFEPSELKKFAQAAGLEWPQVTPLPSALIPSGPDHHLPWQVLVATKGASKGNGSGM</sequence>
<dbReference type="InterPro" id="IPR013216">
    <property type="entry name" value="Methyltransf_11"/>
</dbReference>
<accession>A0ABZ2LA69</accession>
<dbReference type="Pfam" id="PF08241">
    <property type="entry name" value="Methyltransf_11"/>
    <property type="match status" value="1"/>
</dbReference>
<dbReference type="Pfam" id="PF12840">
    <property type="entry name" value="HTH_20"/>
    <property type="match status" value="1"/>
</dbReference>
<evidence type="ECO:0000313" key="3">
    <source>
        <dbReference type="Proteomes" id="UP001374803"/>
    </source>
</evidence>
<dbReference type="InterPro" id="IPR029063">
    <property type="entry name" value="SAM-dependent_MTases_sf"/>
</dbReference>
<dbReference type="EMBL" id="CP089983">
    <property type="protein sequence ID" value="WXB07821.1"/>
    <property type="molecule type" value="Genomic_DNA"/>
</dbReference>